<feature type="transmembrane region" description="Helical" evidence="10">
    <location>
        <begin position="325"/>
        <end position="343"/>
    </location>
</feature>
<dbReference type="GO" id="GO:0004376">
    <property type="term" value="F:GPI mannosyltransferase activity"/>
    <property type="evidence" value="ECO:0007669"/>
    <property type="project" value="InterPro"/>
</dbReference>
<dbReference type="PANTHER" id="PTHR12468:SF2">
    <property type="entry name" value="GPI MANNOSYLTRANSFERASE 2"/>
    <property type="match status" value="1"/>
</dbReference>
<evidence type="ECO:0000256" key="3">
    <source>
        <dbReference type="ARBA" id="ARBA00022502"/>
    </source>
</evidence>
<comment type="subcellular location">
    <subcellularLocation>
        <location evidence="1">Endoplasmic reticulum membrane</location>
        <topology evidence="1">Multi-pass membrane protein</topology>
    </subcellularLocation>
</comment>
<dbReference type="AlphaFoldDB" id="A0A934KMI8"/>
<evidence type="ECO:0000256" key="4">
    <source>
        <dbReference type="ARBA" id="ARBA00022676"/>
    </source>
</evidence>
<evidence type="ECO:0000256" key="7">
    <source>
        <dbReference type="ARBA" id="ARBA00022824"/>
    </source>
</evidence>
<keyword evidence="5" id="KW-0808">Transferase</keyword>
<comment type="pathway">
    <text evidence="2">Glycolipid biosynthesis; glycosylphosphatidylinositol-anchor biosynthesis.</text>
</comment>
<dbReference type="GO" id="GO:0016020">
    <property type="term" value="C:membrane"/>
    <property type="evidence" value="ECO:0007669"/>
    <property type="project" value="GOC"/>
</dbReference>
<feature type="transmembrane region" description="Helical" evidence="10">
    <location>
        <begin position="236"/>
        <end position="256"/>
    </location>
</feature>
<dbReference type="GO" id="GO:0006506">
    <property type="term" value="P:GPI anchor biosynthetic process"/>
    <property type="evidence" value="ECO:0007669"/>
    <property type="project" value="UniProtKB-KW"/>
</dbReference>
<evidence type="ECO:0000256" key="8">
    <source>
        <dbReference type="ARBA" id="ARBA00022989"/>
    </source>
</evidence>
<keyword evidence="6 10" id="KW-0812">Transmembrane</keyword>
<dbReference type="GO" id="GO:0000009">
    <property type="term" value="F:alpha-1,6-mannosyltransferase activity"/>
    <property type="evidence" value="ECO:0007669"/>
    <property type="project" value="InterPro"/>
</dbReference>
<evidence type="ECO:0000256" key="1">
    <source>
        <dbReference type="ARBA" id="ARBA00004477"/>
    </source>
</evidence>
<keyword evidence="9 10" id="KW-0472">Membrane</keyword>
<organism evidence="11 12">
    <name type="scientific">Candidatus Amunia macphersoniae</name>
    <dbReference type="NCBI Taxonomy" id="3127014"/>
    <lineage>
        <taxon>Bacteria</taxon>
        <taxon>Bacillati</taxon>
        <taxon>Candidatus Dormiibacterota</taxon>
        <taxon>Candidatus Dormibacteria</taxon>
        <taxon>Candidatus Aeolococcales</taxon>
        <taxon>Candidatus Aeolococcaceae</taxon>
        <taxon>Candidatus Amunia</taxon>
    </lineage>
</organism>
<comment type="caution">
    <text evidence="11">The sequence shown here is derived from an EMBL/GenBank/DDBJ whole genome shotgun (WGS) entry which is preliminary data.</text>
</comment>
<dbReference type="Proteomes" id="UP000614410">
    <property type="component" value="Unassembled WGS sequence"/>
</dbReference>
<dbReference type="PANTHER" id="PTHR12468">
    <property type="entry name" value="GPI MANNOSYLTRANSFERASE 2"/>
    <property type="match status" value="1"/>
</dbReference>
<proteinExistence type="predicted"/>
<reference evidence="11 12" key="1">
    <citation type="submission" date="2020-10" db="EMBL/GenBank/DDBJ databases">
        <title>Ca. Dormibacterota MAGs.</title>
        <authorList>
            <person name="Montgomery K."/>
        </authorList>
    </citation>
    <scope>NUCLEOTIDE SEQUENCE [LARGE SCALE GENOMIC DNA]</scope>
    <source>
        <strain evidence="11">Mitchell_Peninsula_5</strain>
    </source>
</reference>
<keyword evidence="4" id="KW-0328">Glycosyltransferase</keyword>
<feature type="transmembrane region" description="Helical" evidence="10">
    <location>
        <begin position="299"/>
        <end position="318"/>
    </location>
</feature>
<feature type="transmembrane region" description="Helical" evidence="10">
    <location>
        <begin position="194"/>
        <end position="224"/>
    </location>
</feature>
<keyword evidence="3" id="KW-0337">GPI-anchor biosynthesis</keyword>
<sequence>MSAVAPPHPAAVRPRTAACSAWRSSIRFGLGSVLAFRFISESLVLLGLYGASALRVVGADPSAAIRPWQHWDAEWQVAIAQSGFLHWAHIDQGAHVFSSAAFQPVLPGLMHVVSAATGVSALAAGLVVVSGSLALAAVGLHRLVELDFGRPAARLAVTLLLIFPTAVFLGAPYAEPLVLAEVVWAFLAMRAQRPLIAGLLVGLAAMTKLYAIAFAVPLAVEALTTTSAAWRPRVTVLARLAIGPALGVLGLALFYGQVFGGPARFLGAQQDWAGRQLAAPWVALGNALHPVPRLSLNDAASILDLVCVALLLAATVFARKRLRPSYAVLLAVQLVIFTSTTALVSSSRWTLDAFPLFIAGGVLAAERGWLRMLTAAISLPAAGMFLWVFSHGGWAG</sequence>
<keyword evidence="8 10" id="KW-1133">Transmembrane helix</keyword>
<evidence type="ECO:0000256" key="9">
    <source>
        <dbReference type="ARBA" id="ARBA00023136"/>
    </source>
</evidence>
<accession>A0A934KMI8</accession>
<feature type="transmembrane region" description="Helical" evidence="10">
    <location>
        <begin position="152"/>
        <end position="174"/>
    </location>
</feature>
<evidence type="ECO:0008006" key="13">
    <source>
        <dbReference type="Google" id="ProtNLM"/>
    </source>
</evidence>
<dbReference type="EMBL" id="JAEKNN010000018">
    <property type="protein sequence ID" value="MBJ7608535.1"/>
    <property type="molecule type" value="Genomic_DNA"/>
</dbReference>
<evidence type="ECO:0000256" key="10">
    <source>
        <dbReference type="SAM" id="Phobius"/>
    </source>
</evidence>
<feature type="transmembrane region" description="Helical" evidence="10">
    <location>
        <begin position="372"/>
        <end position="390"/>
    </location>
</feature>
<feature type="transmembrane region" description="Helical" evidence="10">
    <location>
        <begin position="112"/>
        <end position="140"/>
    </location>
</feature>
<evidence type="ECO:0000313" key="12">
    <source>
        <dbReference type="Proteomes" id="UP000614410"/>
    </source>
</evidence>
<dbReference type="GO" id="GO:0031501">
    <property type="term" value="C:mannosyltransferase complex"/>
    <property type="evidence" value="ECO:0007669"/>
    <property type="project" value="TreeGrafter"/>
</dbReference>
<protein>
    <recommendedName>
        <fullName evidence="13">Glycosyltransferase RgtA/B/C/D-like domain-containing protein</fullName>
    </recommendedName>
</protein>
<name>A0A934KMI8_9BACT</name>
<evidence type="ECO:0000313" key="11">
    <source>
        <dbReference type="EMBL" id="MBJ7608535.1"/>
    </source>
</evidence>
<gene>
    <name evidence="11" type="ORF">JF887_03765</name>
</gene>
<evidence type="ECO:0000256" key="5">
    <source>
        <dbReference type="ARBA" id="ARBA00022679"/>
    </source>
</evidence>
<evidence type="ECO:0000256" key="6">
    <source>
        <dbReference type="ARBA" id="ARBA00022692"/>
    </source>
</evidence>
<evidence type="ECO:0000256" key="2">
    <source>
        <dbReference type="ARBA" id="ARBA00004687"/>
    </source>
</evidence>
<keyword evidence="7" id="KW-0256">Endoplasmic reticulum</keyword>
<dbReference type="InterPro" id="IPR007315">
    <property type="entry name" value="PIG-V/Gpi18"/>
</dbReference>